<evidence type="ECO:0000256" key="6">
    <source>
        <dbReference type="ARBA" id="ARBA00022679"/>
    </source>
</evidence>
<dbReference type="Pfam" id="PF02518">
    <property type="entry name" value="HATPase_c"/>
    <property type="match status" value="1"/>
</dbReference>
<evidence type="ECO:0000256" key="5">
    <source>
        <dbReference type="ARBA" id="ARBA00022553"/>
    </source>
</evidence>
<keyword evidence="5" id="KW-0597">Phosphoprotein</keyword>
<keyword evidence="4" id="KW-1003">Cell membrane</keyword>
<dbReference type="EC" id="2.7.13.3" evidence="3"/>
<dbReference type="PANTHER" id="PTHR45528">
    <property type="entry name" value="SENSOR HISTIDINE KINASE CPXA"/>
    <property type="match status" value="1"/>
</dbReference>
<feature type="transmembrane region" description="Helical" evidence="14">
    <location>
        <begin position="154"/>
        <end position="176"/>
    </location>
</feature>
<dbReference type="GO" id="GO:0000155">
    <property type="term" value="F:phosphorelay sensor kinase activity"/>
    <property type="evidence" value="ECO:0007669"/>
    <property type="project" value="InterPro"/>
</dbReference>
<comment type="subcellular location">
    <subcellularLocation>
        <location evidence="2">Cell membrane</location>
        <topology evidence="2">Multi-pass membrane protein</topology>
    </subcellularLocation>
</comment>
<dbReference type="GO" id="GO:0005886">
    <property type="term" value="C:plasma membrane"/>
    <property type="evidence" value="ECO:0007669"/>
    <property type="project" value="UniProtKB-SubCell"/>
</dbReference>
<dbReference type="PROSITE" id="PS50109">
    <property type="entry name" value="HIS_KIN"/>
    <property type="match status" value="1"/>
</dbReference>
<evidence type="ECO:0000256" key="7">
    <source>
        <dbReference type="ARBA" id="ARBA00022692"/>
    </source>
</evidence>
<evidence type="ECO:0000256" key="11">
    <source>
        <dbReference type="ARBA" id="ARBA00022989"/>
    </source>
</evidence>
<keyword evidence="8" id="KW-0547">Nucleotide-binding</keyword>
<dbReference type="InterPro" id="IPR003661">
    <property type="entry name" value="HisK_dim/P_dom"/>
</dbReference>
<dbReference type="InterPro" id="IPR050398">
    <property type="entry name" value="HssS/ArlS-like"/>
</dbReference>
<protein>
    <recommendedName>
        <fullName evidence="3">histidine kinase</fullName>
        <ecNumber evidence="3">2.7.13.3</ecNumber>
    </recommendedName>
</protein>
<dbReference type="Proteomes" id="UP000273145">
    <property type="component" value="Chromosome"/>
</dbReference>
<reference evidence="16 17" key="1">
    <citation type="submission" date="2018-11" db="EMBL/GenBank/DDBJ databases">
        <title>Genome sequencing of Paenibacillus lentus DSM25539(T).</title>
        <authorList>
            <person name="Kook J.-K."/>
            <person name="Park S.-N."/>
            <person name="Lim Y.K."/>
        </authorList>
    </citation>
    <scope>NUCLEOTIDE SEQUENCE [LARGE SCALE GENOMIC DNA]</scope>
    <source>
        <strain evidence="16 17">DSM 25539</strain>
    </source>
</reference>
<dbReference type="KEGG" id="plen:EIM92_14990"/>
<evidence type="ECO:0000259" key="15">
    <source>
        <dbReference type="PROSITE" id="PS50109"/>
    </source>
</evidence>
<comment type="catalytic activity">
    <reaction evidence="1">
        <text>ATP + protein L-histidine = ADP + protein N-phospho-L-histidine.</text>
        <dbReference type="EC" id="2.7.13.3"/>
    </reaction>
</comment>
<evidence type="ECO:0000256" key="4">
    <source>
        <dbReference type="ARBA" id="ARBA00022475"/>
    </source>
</evidence>
<dbReference type="PRINTS" id="PR00344">
    <property type="entry name" value="BCTRLSENSOR"/>
</dbReference>
<dbReference type="Gene3D" id="1.10.287.130">
    <property type="match status" value="1"/>
</dbReference>
<dbReference type="OrthoDB" id="368131at2"/>
<dbReference type="SUPFAM" id="SSF55874">
    <property type="entry name" value="ATPase domain of HSP90 chaperone/DNA topoisomerase II/histidine kinase"/>
    <property type="match status" value="1"/>
</dbReference>
<dbReference type="GO" id="GO:0005524">
    <property type="term" value="F:ATP binding"/>
    <property type="evidence" value="ECO:0007669"/>
    <property type="project" value="UniProtKB-KW"/>
</dbReference>
<dbReference type="SMART" id="SM00387">
    <property type="entry name" value="HATPase_c"/>
    <property type="match status" value="1"/>
</dbReference>
<keyword evidence="7 14" id="KW-0812">Transmembrane</keyword>
<organism evidence="16 17">
    <name type="scientific">Paenibacillus lentus</name>
    <dbReference type="NCBI Taxonomy" id="1338368"/>
    <lineage>
        <taxon>Bacteria</taxon>
        <taxon>Bacillati</taxon>
        <taxon>Bacillota</taxon>
        <taxon>Bacilli</taxon>
        <taxon>Bacillales</taxon>
        <taxon>Paenibacillaceae</taxon>
        <taxon>Paenibacillus</taxon>
    </lineage>
</organism>
<gene>
    <name evidence="16" type="ORF">EIM92_14990</name>
</gene>
<keyword evidence="9 16" id="KW-0418">Kinase</keyword>
<evidence type="ECO:0000256" key="2">
    <source>
        <dbReference type="ARBA" id="ARBA00004651"/>
    </source>
</evidence>
<dbReference type="InterPro" id="IPR005467">
    <property type="entry name" value="His_kinase_dom"/>
</dbReference>
<evidence type="ECO:0000256" key="3">
    <source>
        <dbReference type="ARBA" id="ARBA00012438"/>
    </source>
</evidence>
<keyword evidence="17" id="KW-1185">Reference proteome</keyword>
<dbReference type="InterPro" id="IPR004358">
    <property type="entry name" value="Sig_transdc_His_kin-like_C"/>
</dbReference>
<dbReference type="PANTHER" id="PTHR45528:SF1">
    <property type="entry name" value="SENSOR HISTIDINE KINASE CPXA"/>
    <property type="match status" value="1"/>
</dbReference>
<evidence type="ECO:0000313" key="17">
    <source>
        <dbReference type="Proteomes" id="UP000273145"/>
    </source>
</evidence>
<evidence type="ECO:0000256" key="10">
    <source>
        <dbReference type="ARBA" id="ARBA00022840"/>
    </source>
</evidence>
<evidence type="ECO:0000313" key="16">
    <source>
        <dbReference type="EMBL" id="AZK47305.1"/>
    </source>
</evidence>
<evidence type="ECO:0000256" key="1">
    <source>
        <dbReference type="ARBA" id="ARBA00000085"/>
    </source>
</evidence>
<dbReference type="AlphaFoldDB" id="A0A3S8RVY5"/>
<evidence type="ECO:0000256" key="13">
    <source>
        <dbReference type="ARBA" id="ARBA00023136"/>
    </source>
</evidence>
<evidence type="ECO:0000256" key="8">
    <source>
        <dbReference type="ARBA" id="ARBA00022741"/>
    </source>
</evidence>
<accession>A0A3S8RVY5</accession>
<dbReference type="InterPro" id="IPR036097">
    <property type="entry name" value="HisK_dim/P_sf"/>
</dbReference>
<sequence length="459" mass="51280">MDAVKVILRRFVGFTIMLSIFLLVLNIVMLSLLISNEIKGEDSPKSVLQNVVASLHKVDAGYALDDDVKDKLRQNQAWAMLLNKEGDVDWEYLLPAEIPRTFSVIDVAKFSRSYLMGYPVFVWEHSDSLVVVGFPKQSYAKYHSYFLVQWVSSLPLRIVLMIVGNIAIVLLLSIIIGTSFVKSVKPLIEGVHALSKENPIHVEAKGIFSDLAYSINYTSDMLQEKNESLKMRDEARSNWITGISHDIRTPLSMILGYASELEESSDVSDEQRRQAGIIRQQGEKLRSLIADLNLVSKLEYEMQPLNLEVTRLSAIARQVTTDFLNNGLDDRYQINLNVTGDHAKILADRKLLMRAVTNLVQNSINHNPQGCTIELAIHYGSGHLPCQFIVCDNGVGISNLDLKDLLELPYSSQRKTPVRAGHGLGLPMVARIVSAHQGELSLRSGYGQGLVVTMFFPSI</sequence>
<dbReference type="Pfam" id="PF00512">
    <property type="entry name" value="HisKA"/>
    <property type="match status" value="1"/>
</dbReference>
<dbReference type="InterPro" id="IPR036890">
    <property type="entry name" value="HATPase_C_sf"/>
</dbReference>
<dbReference type="RefSeq" id="WP_125083336.1">
    <property type="nucleotide sequence ID" value="NZ_CP034248.1"/>
</dbReference>
<dbReference type="InterPro" id="IPR003594">
    <property type="entry name" value="HATPase_dom"/>
</dbReference>
<dbReference type="CDD" id="cd00082">
    <property type="entry name" value="HisKA"/>
    <property type="match status" value="1"/>
</dbReference>
<keyword evidence="12" id="KW-0902">Two-component regulatory system</keyword>
<dbReference type="EMBL" id="CP034248">
    <property type="protein sequence ID" value="AZK47305.1"/>
    <property type="molecule type" value="Genomic_DNA"/>
</dbReference>
<feature type="domain" description="Histidine kinase" evidence="15">
    <location>
        <begin position="242"/>
        <end position="459"/>
    </location>
</feature>
<dbReference type="SMART" id="SM00388">
    <property type="entry name" value="HisKA"/>
    <property type="match status" value="1"/>
</dbReference>
<keyword evidence="13 14" id="KW-0472">Membrane</keyword>
<evidence type="ECO:0000256" key="14">
    <source>
        <dbReference type="SAM" id="Phobius"/>
    </source>
</evidence>
<dbReference type="Gene3D" id="3.30.565.10">
    <property type="entry name" value="Histidine kinase-like ATPase, C-terminal domain"/>
    <property type="match status" value="1"/>
</dbReference>
<keyword evidence="11 14" id="KW-1133">Transmembrane helix</keyword>
<feature type="transmembrane region" description="Helical" evidence="14">
    <location>
        <begin position="12"/>
        <end position="34"/>
    </location>
</feature>
<name>A0A3S8RVY5_9BACL</name>
<dbReference type="SUPFAM" id="SSF47384">
    <property type="entry name" value="Homodimeric domain of signal transducing histidine kinase"/>
    <property type="match status" value="1"/>
</dbReference>
<evidence type="ECO:0000256" key="12">
    <source>
        <dbReference type="ARBA" id="ARBA00023012"/>
    </source>
</evidence>
<keyword evidence="10" id="KW-0067">ATP-binding</keyword>
<evidence type="ECO:0000256" key="9">
    <source>
        <dbReference type="ARBA" id="ARBA00022777"/>
    </source>
</evidence>
<keyword evidence="6" id="KW-0808">Transferase</keyword>
<proteinExistence type="predicted"/>